<dbReference type="RefSeq" id="XP_017298822.2">
    <property type="nucleotide sequence ID" value="XM_017443333.2"/>
</dbReference>
<organism evidence="3 4">
    <name type="scientific">Diaphorina citri</name>
    <name type="common">Asian citrus psyllid</name>
    <dbReference type="NCBI Taxonomy" id="121845"/>
    <lineage>
        <taxon>Eukaryota</taxon>
        <taxon>Metazoa</taxon>
        <taxon>Ecdysozoa</taxon>
        <taxon>Arthropoda</taxon>
        <taxon>Hexapoda</taxon>
        <taxon>Insecta</taxon>
        <taxon>Pterygota</taxon>
        <taxon>Neoptera</taxon>
        <taxon>Paraneoptera</taxon>
        <taxon>Hemiptera</taxon>
        <taxon>Sternorrhyncha</taxon>
        <taxon>Psylloidea</taxon>
        <taxon>Psyllidae</taxon>
        <taxon>Diaphorininae</taxon>
        <taxon>Diaphorina</taxon>
    </lineage>
</organism>
<gene>
    <name evidence="4" type="primary">LOC103507455</name>
</gene>
<protein>
    <submittedName>
        <fullName evidence="4">Uncharacterized protein LOC103507455</fullName>
    </submittedName>
</protein>
<feature type="compositionally biased region" description="Low complexity" evidence="2">
    <location>
        <begin position="308"/>
        <end position="322"/>
    </location>
</feature>
<dbReference type="GeneID" id="103507455"/>
<feature type="compositionally biased region" description="Basic and acidic residues" evidence="2">
    <location>
        <begin position="1"/>
        <end position="10"/>
    </location>
</feature>
<dbReference type="KEGG" id="dci:103507455"/>
<sequence>MSTPSRKDFRLPLPDLPASSNSDTPKSKTSEDAVSVYLTPPTFADPHSTRSSQDSLEDSSSQISAPELNGLIVGGGPPISDTGPDIMSVSQYSDNRFDSSDNRSLSDLSSVTTVDDCGGSVYSSATSNNEFSGLRIMGDTGIGELTPITSYISSRESHPADLNSADEQALDATLYIDSDYTGCLRGVDEDVDSLSICSTSDGGVSSTQLHHKRGALEEKCARYEAHVQELNRENELLKHQLRKYVTAVQLLNKQHNATPSFNISPVVFALNTDCPELNDSSPEATHLLLKHCTEPVILASPDHQSNHGSHSPYGVSPGSSPSKLRRAKRPTQSIISFDDENRGMSIAKPVEKLPARRDEKTNVLENYSNVLEKISNDLGRDLGASGTPMIGFLALKEAWNVIITVLTPIVMTSRHTLP</sequence>
<reference evidence="4" key="1">
    <citation type="submission" date="2025-08" db="UniProtKB">
        <authorList>
            <consortium name="RefSeq"/>
        </authorList>
    </citation>
    <scope>IDENTIFICATION</scope>
</reference>
<keyword evidence="1" id="KW-0175">Coiled coil</keyword>
<dbReference type="Proteomes" id="UP000079169">
    <property type="component" value="Unplaced"/>
</dbReference>
<accession>A0A1S4E9J1</accession>
<feature type="coiled-coil region" evidence="1">
    <location>
        <begin position="213"/>
        <end position="247"/>
    </location>
</feature>
<dbReference type="PaxDb" id="121845-A0A1S4E9J1"/>
<dbReference type="AlphaFoldDB" id="A0A1S4E9J1"/>
<feature type="compositionally biased region" description="Low complexity" evidence="2">
    <location>
        <begin position="49"/>
        <end position="62"/>
    </location>
</feature>
<proteinExistence type="predicted"/>
<evidence type="ECO:0000313" key="3">
    <source>
        <dbReference type="Proteomes" id="UP000079169"/>
    </source>
</evidence>
<name>A0A1S4E9J1_DIACI</name>
<evidence type="ECO:0000256" key="2">
    <source>
        <dbReference type="SAM" id="MobiDB-lite"/>
    </source>
</evidence>
<keyword evidence="3" id="KW-1185">Reference proteome</keyword>
<feature type="region of interest" description="Disordered" evidence="2">
    <location>
        <begin position="1"/>
        <end position="62"/>
    </location>
</feature>
<evidence type="ECO:0000313" key="4">
    <source>
        <dbReference type="RefSeq" id="XP_017298822.2"/>
    </source>
</evidence>
<feature type="region of interest" description="Disordered" evidence="2">
    <location>
        <begin position="299"/>
        <end position="332"/>
    </location>
</feature>
<evidence type="ECO:0000256" key="1">
    <source>
        <dbReference type="SAM" id="Coils"/>
    </source>
</evidence>